<name>A0A9N8ELW3_9STRA</name>
<proteinExistence type="predicted"/>
<comment type="caution">
    <text evidence="4">The sequence shown here is derived from an EMBL/GenBank/DDBJ whole genome shotgun (WGS) entry which is preliminary data.</text>
</comment>
<feature type="compositionally biased region" description="Basic residues" evidence="3">
    <location>
        <begin position="130"/>
        <end position="141"/>
    </location>
</feature>
<keyword evidence="5" id="KW-1185">Reference proteome</keyword>
<gene>
    <name evidence="4" type="ORF">SEMRO_1426_G271640.1</name>
</gene>
<evidence type="ECO:0000313" key="4">
    <source>
        <dbReference type="EMBL" id="CAB9523517.1"/>
    </source>
</evidence>
<dbReference type="PANTHER" id="PTHR24126">
    <property type="entry name" value="ANKYRIN REPEAT, PH AND SEC7 DOMAIN CONTAINING PROTEIN SECG-RELATED"/>
    <property type="match status" value="1"/>
</dbReference>
<dbReference type="SMART" id="SM00248">
    <property type="entry name" value="ANK"/>
    <property type="match status" value="2"/>
</dbReference>
<dbReference type="PANTHER" id="PTHR24126:SF14">
    <property type="entry name" value="ANK_REP_REGION DOMAIN-CONTAINING PROTEIN"/>
    <property type="match status" value="1"/>
</dbReference>
<organism evidence="4 5">
    <name type="scientific">Seminavis robusta</name>
    <dbReference type="NCBI Taxonomy" id="568900"/>
    <lineage>
        <taxon>Eukaryota</taxon>
        <taxon>Sar</taxon>
        <taxon>Stramenopiles</taxon>
        <taxon>Ochrophyta</taxon>
        <taxon>Bacillariophyta</taxon>
        <taxon>Bacillariophyceae</taxon>
        <taxon>Bacillariophycidae</taxon>
        <taxon>Naviculales</taxon>
        <taxon>Naviculaceae</taxon>
        <taxon>Seminavis</taxon>
    </lineage>
</organism>
<dbReference type="EMBL" id="CAICTM010001424">
    <property type="protein sequence ID" value="CAB9523517.1"/>
    <property type="molecule type" value="Genomic_DNA"/>
</dbReference>
<dbReference type="Proteomes" id="UP001153069">
    <property type="component" value="Unassembled WGS sequence"/>
</dbReference>
<keyword evidence="1" id="KW-0677">Repeat</keyword>
<protein>
    <submittedName>
        <fullName evidence="4">ANK</fullName>
    </submittedName>
</protein>
<feature type="region of interest" description="Disordered" evidence="3">
    <location>
        <begin position="182"/>
        <end position="205"/>
    </location>
</feature>
<feature type="region of interest" description="Disordered" evidence="3">
    <location>
        <begin position="121"/>
        <end position="143"/>
    </location>
</feature>
<evidence type="ECO:0000256" key="3">
    <source>
        <dbReference type="SAM" id="MobiDB-lite"/>
    </source>
</evidence>
<feature type="compositionally biased region" description="Low complexity" evidence="3">
    <location>
        <begin position="31"/>
        <end position="48"/>
    </location>
</feature>
<evidence type="ECO:0000313" key="5">
    <source>
        <dbReference type="Proteomes" id="UP001153069"/>
    </source>
</evidence>
<accession>A0A9N8ELW3</accession>
<evidence type="ECO:0000256" key="1">
    <source>
        <dbReference type="ARBA" id="ARBA00022737"/>
    </source>
</evidence>
<feature type="region of interest" description="Disordered" evidence="3">
    <location>
        <begin position="1"/>
        <end position="95"/>
    </location>
</feature>
<feature type="compositionally biased region" description="Basic and acidic residues" evidence="3">
    <location>
        <begin position="1"/>
        <end position="10"/>
    </location>
</feature>
<dbReference type="Gene3D" id="1.25.40.20">
    <property type="entry name" value="Ankyrin repeat-containing domain"/>
    <property type="match status" value="1"/>
</dbReference>
<dbReference type="SUPFAM" id="SSF48403">
    <property type="entry name" value="Ankyrin repeat"/>
    <property type="match status" value="1"/>
</dbReference>
<dbReference type="Pfam" id="PF12796">
    <property type="entry name" value="Ank_2"/>
    <property type="match status" value="1"/>
</dbReference>
<feature type="compositionally biased region" description="Polar residues" evidence="3">
    <location>
        <begin position="19"/>
        <end position="29"/>
    </location>
</feature>
<dbReference type="InterPro" id="IPR036770">
    <property type="entry name" value="Ankyrin_rpt-contain_sf"/>
</dbReference>
<dbReference type="AlphaFoldDB" id="A0A9N8ELW3"/>
<evidence type="ECO:0000256" key="2">
    <source>
        <dbReference type="ARBA" id="ARBA00023043"/>
    </source>
</evidence>
<dbReference type="OrthoDB" id="204260at2759"/>
<sequence length="399" mass="44508">MMSSSRDQRRQALMHLRSSETSSNSSAMDESTASSLSYSKSKRASLLSDGTETTAYSEDASFSYSSSMHRGHDDIDNDNDNDNDGAGSEYSEALSDLDDLDDLEVELLDFDKRHRCRGVTAMRASTGSRPRPRPRKVKNRRASAPIVSAAVRALASNAQPRNASMPMVSSAILQERMDKAAQNSYFQSPDAHVQPDQAAGGPKSPEEYLTQDLLQGIAITALQEEHFDPVTDERIEAHKMAVSSAIRAADLDRLQELLQDGISLGGCNPQGESMMHLACRLNNADVVKFLINEAKVSILVQDDAGRTPLHDAAWTTKPNFELVQLIVEEAPELLFVKDKRSFSALRYIPKAAWKQWRSFFDEHQDQIRRLVTNISVHKAHRKIDDAQERMKKLMEKMAL</sequence>
<reference evidence="4" key="1">
    <citation type="submission" date="2020-06" db="EMBL/GenBank/DDBJ databases">
        <authorList>
            <consortium name="Plant Systems Biology data submission"/>
        </authorList>
    </citation>
    <scope>NUCLEOTIDE SEQUENCE</scope>
    <source>
        <strain evidence="4">D6</strain>
    </source>
</reference>
<dbReference type="InterPro" id="IPR002110">
    <property type="entry name" value="Ankyrin_rpt"/>
</dbReference>
<feature type="compositionally biased region" description="Low complexity" evidence="3">
    <location>
        <begin position="55"/>
        <end position="67"/>
    </location>
</feature>
<keyword evidence="2" id="KW-0040">ANK repeat</keyword>